<dbReference type="EMBL" id="JAWWNJ010000053">
    <property type="protein sequence ID" value="KAK7015597.1"/>
    <property type="molecule type" value="Genomic_DNA"/>
</dbReference>
<proteinExistence type="predicted"/>
<reference evidence="2 3" key="1">
    <citation type="journal article" date="2024" name="J Genomics">
        <title>Draft genome sequencing and assembly of Favolaschia claudopus CIRM-BRFM 2984 isolated from oak limbs.</title>
        <authorList>
            <person name="Navarro D."/>
            <person name="Drula E."/>
            <person name="Chaduli D."/>
            <person name="Cazenave R."/>
            <person name="Ahrendt S."/>
            <person name="Wang J."/>
            <person name="Lipzen A."/>
            <person name="Daum C."/>
            <person name="Barry K."/>
            <person name="Grigoriev I.V."/>
            <person name="Favel A."/>
            <person name="Rosso M.N."/>
            <person name="Martin F."/>
        </authorList>
    </citation>
    <scope>NUCLEOTIDE SEQUENCE [LARGE SCALE GENOMIC DNA]</scope>
    <source>
        <strain evidence="2 3">CIRM-BRFM 2984</strain>
    </source>
</reference>
<dbReference type="AlphaFoldDB" id="A0AAW0AQE5"/>
<evidence type="ECO:0000313" key="2">
    <source>
        <dbReference type="EMBL" id="KAK7015597.1"/>
    </source>
</evidence>
<accession>A0AAW0AQE5</accession>
<feature type="region of interest" description="Disordered" evidence="1">
    <location>
        <begin position="52"/>
        <end position="94"/>
    </location>
</feature>
<protein>
    <submittedName>
        <fullName evidence="2">Uncharacterized protein</fullName>
    </submittedName>
</protein>
<evidence type="ECO:0000256" key="1">
    <source>
        <dbReference type="SAM" id="MobiDB-lite"/>
    </source>
</evidence>
<dbReference type="Proteomes" id="UP001362999">
    <property type="component" value="Unassembled WGS sequence"/>
</dbReference>
<feature type="compositionally biased region" description="Acidic residues" evidence="1">
    <location>
        <begin position="601"/>
        <end position="610"/>
    </location>
</feature>
<sequence length="1079" mass="118441">MLQVDFGATSISRSGPPSAQSSLSTLLFENPSFDSPSDLSVLRGRELVRSRRRAYSNSRSRSPAQGHRSSSLPADSSFSATINPPIQSPYSGEGFNTSPCPGIILEWATPDRYPWGIHSETSRMNLPFTLDGFATVDGSPRVKIRSCTCTGSTGIAQPECSACRSVRVGQTLHTLEERSREAPPNIPYQYLTPIQLSTALRDVSEQKNEQHLKLAGCLGLNLQCGKKYIVYCPDPKHVTKRVATSERSQEGTVVDSTVLNRTIITQWLERLPSETKESVAILVDPADHQNVPRAYKLIRAVNSLGTESIPTGPNPSPTDISTQRAFALAGEMWSAFLDPFTDRESSLSERLASLSKFSHLAFVFYRQHGSSFLSNQLYGDLQALVKAAFFSIARQQELDPEQAFYLYQLGSDRLEETFAEVRTESHDSNTDSLQLSERLSTAADTVGIFDENPEWHQGHVRRSWSGKEADHVNPTYFTGDHVVKNVVLSTVWRSGCCAASDFLFRHGIDFDFDTVLSQEGVDMLRPNGGGVYPGNSTEKDRSIIEPTETPTVRFAASTAEMTLPLSVDGESEEEEEEDSMEDVDQAEPEDVPRISFQDLLPEPEEDDGDADNSPAASGSQSSIESCKSNDWLDYKLPDGSTKRLHKASILSSLFNSDFRHLSHSFNVHDIAVALIRAGDVVAAAVVKATVLEKDKRRVSQVDIEELGSMDSTVSITAQLLGLCDSLVTGDGETTTSARKWLWTGNYAKFKPLKGGNSATVEDGTRKALTVKIPGAFVHPLDAEIEEIKHLAHGPDRDALFSKHMPHVWAVSADDLSAVVTTMFNSLSTETVLKLLPKHGTSNLFPYTDRNGAQAFVIDGVTRTLGEKNLNAEKISCHQCHIMIKPDDARGHVGAHILKSIKGIREANLYEQVHSENPCGYCGRGSCTSDLSGLPDARAAPKLTSDCPRAHSFSYGHAKKYSANTPSTNVPIFCTLCIPVPPRKSPKVFWKYSMFAHIRSEHPRYWDDLLHTPVDLPEQLALDLAISREELTALGVGGNHSAAPVAATLAPAPRRGRKRPLEDSTNIQPNTARVVPRRKT</sequence>
<feature type="region of interest" description="Disordered" evidence="1">
    <location>
        <begin position="525"/>
        <end position="625"/>
    </location>
</feature>
<feature type="compositionally biased region" description="Polar residues" evidence="1">
    <location>
        <begin position="9"/>
        <end position="23"/>
    </location>
</feature>
<feature type="compositionally biased region" description="Polar residues" evidence="1">
    <location>
        <begin position="80"/>
        <end position="94"/>
    </location>
</feature>
<organism evidence="2 3">
    <name type="scientific">Favolaschia claudopus</name>
    <dbReference type="NCBI Taxonomy" id="2862362"/>
    <lineage>
        <taxon>Eukaryota</taxon>
        <taxon>Fungi</taxon>
        <taxon>Dikarya</taxon>
        <taxon>Basidiomycota</taxon>
        <taxon>Agaricomycotina</taxon>
        <taxon>Agaricomycetes</taxon>
        <taxon>Agaricomycetidae</taxon>
        <taxon>Agaricales</taxon>
        <taxon>Marasmiineae</taxon>
        <taxon>Mycenaceae</taxon>
        <taxon>Favolaschia</taxon>
    </lineage>
</organism>
<feature type="compositionally biased region" description="Polar residues" evidence="1">
    <location>
        <begin position="614"/>
        <end position="625"/>
    </location>
</feature>
<feature type="compositionally biased region" description="Low complexity" evidence="1">
    <location>
        <begin position="69"/>
        <end position="79"/>
    </location>
</feature>
<gene>
    <name evidence="2" type="ORF">R3P38DRAFT_3204056</name>
</gene>
<keyword evidence="3" id="KW-1185">Reference proteome</keyword>
<comment type="caution">
    <text evidence="2">The sequence shown here is derived from an EMBL/GenBank/DDBJ whole genome shotgun (WGS) entry which is preliminary data.</text>
</comment>
<feature type="region of interest" description="Disordered" evidence="1">
    <location>
        <begin position="1044"/>
        <end position="1079"/>
    </location>
</feature>
<feature type="compositionally biased region" description="Acidic residues" evidence="1">
    <location>
        <begin position="569"/>
        <end position="589"/>
    </location>
</feature>
<name>A0AAW0AQE5_9AGAR</name>
<feature type="region of interest" description="Disordered" evidence="1">
    <location>
        <begin position="1"/>
        <end position="23"/>
    </location>
</feature>
<evidence type="ECO:0000313" key="3">
    <source>
        <dbReference type="Proteomes" id="UP001362999"/>
    </source>
</evidence>